<dbReference type="EMBL" id="JBGBPQ010000002">
    <property type="protein sequence ID" value="KAL1528307.1"/>
    <property type="molecule type" value="Genomic_DNA"/>
</dbReference>
<keyword evidence="3" id="KW-1185">Reference proteome</keyword>
<evidence type="ECO:0000313" key="3">
    <source>
        <dbReference type="Proteomes" id="UP001515480"/>
    </source>
</evidence>
<feature type="signal peptide" evidence="1">
    <location>
        <begin position="1"/>
        <end position="22"/>
    </location>
</feature>
<comment type="caution">
    <text evidence="2">The sequence shown here is derived from an EMBL/GenBank/DDBJ whole genome shotgun (WGS) entry which is preliminary data.</text>
</comment>
<protein>
    <submittedName>
        <fullName evidence="2">Uncharacterized protein</fullName>
    </submittedName>
</protein>
<reference evidence="2 3" key="1">
    <citation type="journal article" date="2024" name="Science">
        <title>Giant polyketide synthase enzymes in the biosynthesis of giant marine polyether toxins.</title>
        <authorList>
            <person name="Fallon T.R."/>
            <person name="Shende V.V."/>
            <person name="Wierzbicki I.H."/>
            <person name="Pendleton A.L."/>
            <person name="Watervoot N.F."/>
            <person name="Auber R.P."/>
            <person name="Gonzalez D.J."/>
            <person name="Wisecaver J.H."/>
            <person name="Moore B.S."/>
        </authorList>
    </citation>
    <scope>NUCLEOTIDE SEQUENCE [LARGE SCALE GENOMIC DNA]</scope>
    <source>
        <strain evidence="2 3">12B1</strain>
    </source>
</reference>
<dbReference type="Proteomes" id="UP001515480">
    <property type="component" value="Unassembled WGS sequence"/>
</dbReference>
<feature type="chain" id="PRO_5044204584" evidence="1">
    <location>
        <begin position="23"/>
        <end position="218"/>
    </location>
</feature>
<organism evidence="2 3">
    <name type="scientific">Prymnesium parvum</name>
    <name type="common">Toxic golden alga</name>
    <dbReference type="NCBI Taxonomy" id="97485"/>
    <lineage>
        <taxon>Eukaryota</taxon>
        <taxon>Haptista</taxon>
        <taxon>Haptophyta</taxon>
        <taxon>Prymnesiophyceae</taxon>
        <taxon>Prymnesiales</taxon>
        <taxon>Prymnesiaceae</taxon>
        <taxon>Prymnesium</taxon>
    </lineage>
</organism>
<dbReference type="AlphaFoldDB" id="A0AB34K4J5"/>
<gene>
    <name evidence="2" type="ORF">AB1Y20_009663</name>
</gene>
<proteinExistence type="predicted"/>
<sequence>MVSAVALARYAILLVVTGGGRATYVRDEFIVHSNEPLKHPPFTSEWMAQITSSNATLLEYMYPKDVAAAYERADIRTAWRPITRGCQIVPAGCYCFHVNGSPLKRSQPFKSLNEVHLRKANLWHKLPGSMEQLAADNCSCVAPASEGEDCLFGDMRPGKLLAIIATCRAAGVTHILEEGRYGGLSALVYALHGFKIILTNRRRKKYCVNAVVKTQDDI</sequence>
<evidence type="ECO:0000313" key="2">
    <source>
        <dbReference type="EMBL" id="KAL1528307.1"/>
    </source>
</evidence>
<keyword evidence="1" id="KW-0732">Signal</keyword>
<accession>A0AB34K4J5</accession>
<evidence type="ECO:0000256" key="1">
    <source>
        <dbReference type="SAM" id="SignalP"/>
    </source>
</evidence>
<name>A0AB34K4J5_PRYPA</name>